<dbReference type="InterPro" id="IPR001314">
    <property type="entry name" value="Peptidase_S1A"/>
</dbReference>
<comment type="caution">
    <text evidence="6">The sequence shown here is derived from an EMBL/GenBank/DDBJ whole genome shotgun (WGS) entry which is preliminary data.</text>
</comment>
<organism evidence="6 7">
    <name type="scientific">Intoshia linei</name>
    <dbReference type="NCBI Taxonomy" id="1819745"/>
    <lineage>
        <taxon>Eukaryota</taxon>
        <taxon>Metazoa</taxon>
        <taxon>Spiralia</taxon>
        <taxon>Lophotrochozoa</taxon>
        <taxon>Mesozoa</taxon>
        <taxon>Orthonectida</taxon>
        <taxon>Rhopaluridae</taxon>
        <taxon>Intoshia</taxon>
    </lineage>
</organism>
<dbReference type="GO" id="GO:0004252">
    <property type="term" value="F:serine-type endopeptidase activity"/>
    <property type="evidence" value="ECO:0007669"/>
    <property type="project" value="InterPro"/>
</dbReference>
<dbReference type="InterPro" id="IPR018114">
    <property type="entry name" value="TRYPSIN_HIS"/>
</dbReference>
<evidence type="ECO:0000313" key="6">
    <source>
        <dbReference type="EMBL" id="OAF67887.1"/>
    </source>
</evidence>
<dbReference type="InterPro" id="IPR043504">
    <property type="entry name" value="Peptidase_S1_PA_chymotrypsin"/>
</dbReference>
<dbReference type="PRINTS" id="PR00722">
    <property type="entry name" value="CHYMOTRYPSIN"/>
</dbReference>
<evidence type="ECO:0000313" key="7">
    <source>
        <dbReference type="Proteomes" id="UP000078046"/>
    </source>
</evidence>
<dbReference type="OrthoDB" id="10059102at2759"/>
<gene>
    <name evidence="6" type="ORF">A3Q56_04366</name>
</gene>
<keyword evidence="2" id="KW-0378">Hydrolase</keyword>
<dbReference type="SUPFAM" id="SSF50494">
    <property type="entry name" value="Trypsin-like serine proteases"/>
    <property type="match status" value="1"/>
</dbReference>
<sequence length="272" mass="31125">MNQCGVSKNYVEHKNQYDRHQKRIVGGVTSLKHEWPWLVSLMMNKKNHICGGTLIKPQWVLSAAHCFEPIWSELLSDNAKNWTARIGEHNLFKEQENHVDIELEKIIIPNGRDVPNRLNVDIALLKLSRPVSFDAENINIVCLPNDEQIINRKKECVTAGWGYQTEGGQLSATVKHIHIPIVDTNACAKMYENISIFFKFYDDMMCAMATNKDACQFDSGGPFICYNYLLHHWELTGIISTGMGCARPNFPGIYTKVIHYTKWINETIEINS</sequence>
<proteinExistence type="predicted"/>
<dbReference type="Pfam" id="PF00089">
    <property type="entry name" value="Trypsin"/>
    <property type="match status" value="1"/>
</dbReference>
<name>A0A177B0S8_9BILA</name>
<keyword evidence="3" id="KW-0720">Serine protease</keyword>
<dbReference type="PROSITE" id="PS00134">
    <property type="entry name" value="TRYPSIN_HIS"/>
    <property type="match status" value="1"/>
</dbReference>
<dbReference type="CDD" id="cd00190">
    <property type="entry name" value="Tryp_SPc"/>
    <property type="match status" value="1"/>
</dbReference>
<dbReference type="FunFam" id="2.40.10.10:FF:000003">
    <property type="entry name" value="Transmembrane serine protease 3"/>
    <property type="match status" value="1"/>
</dbReference>
<evidence type="ECO:0000256" key="2">
    <source>
        <dbReference type="ARBA" id="ARBA00022801"/>
    </source>
</evidence>
<dbReference type="PROSITE" id="PS50240">
    <property type="entry name" value="TRYPSIN_DOM"/>
    <property type="match status" value="1"/>
</dbReference>
<evidence type="ECO:0000256" key="3">
    <source>
        <dbReference type="ARBA" id="ARBA00022825"/>
    </source>
</evidence>
<dbReference type="EMBL" id="LWCA01000553">
    <property type="protein sequence ID" value="OAF67887.1"/>
    <property type="molecule type" value="Genomic_DNA"/>
</dbReference>
<keyword evidence="4" id="KW-1015">Disulfide bond</keyword>
<accession>A0A177B0S8</accession>
<feature type="domain" description="Peptidase S1" evidence="5">
    <location>
        <begin position="24"/>
        <end position="269"/>
    </location>
</feature>
<dbReference type="AlphaFoldDB" id="A0A177B0S8"/>
<dbReference type="SMART" id="SM00020">
    <property type="entry name" value="Tryp_SPc"/>
    <property type="match status" value="1"/>
</dbReference>
<dbReference type="InterPro" id="IPR001254">
    <property type="entry name" value="Trypsin_dom"/>
</dbReference>
<evidence type="ECO:0000256" key="1">
    <source>
        <dbReference type="ARBA" id="ARBA00022670"/>
    </source>
</evidence>
<dbReference type="Proteomes" id="UP000078046">
    <property type="component" value="Unassembled WGS sequence"/>
</dbReference>
<dbReference type="InterPro" id="IPR009003">
    <property type="entry name" value="Peptidase_S1_PA"/>
</dbReference>
<dbReference type="PANTHER" id="PTHR24252">
    <property type="entry name" value="ACROSIN-RELATED"/>
    <property type="match status" value="1"/>
</dbReference>
<dbReference type="Gene3D" id="2.40.10.10">
    <property type="entry name" value="Trypsin-like serine proteases"/>
    <property type="match status" value="1"/>
</dbReference>
<evidence type="ECO:0000259" key="5">
    <source>
        <dbReference type="PROSITE" id="PS50240"/>
    </source>
</evidence>
<evidence type="ECO:0000256" key="4">
    <source>
        <dbReference type="ARBA" id="ARBA00023157"/>
    </source>
</evidence>
<keyword evidence="7" id="KW-1185">Reference proteome</keyword>
<dbReference type="GO" id="GO:0006508">
    <property type="term" value="P:proteolysis"/>
    <property type="evidence" value="ECO:0007669"/>
    <property type="project" value="UniProtKB-KW"/>
</dbReference>
<dbReference type="PANTHER" id="PTHR24252:SF7">
    <property type="entry name" value="HYALIN"/>
    <property type="match status" value="1"/>
</dbReference>
<keyword evidence="1" id="KW-0645">Protease</keyword>
<reference evidence="6 7" key="1">
    <citation type="submission" date="2016-04" db="EMBL/GenBank/DDBJ databases">
        <title>The genome of Intoshia linei affirms orthonectids as highly simplified spiralians.</title>
        <authorList>
            <person name="Mikhailov K.V."/>
            <person name="Slusarev G.S."/>
            <person name="Nikitin M.A."/>
            <person name="Logacheva M.D."/>
            <person name="Penin A."/>
            <person name="Aleoshin V."/>
            <person name="Panchin Y.V."/>
        </authorList>
    </citation>
    <scope>NUCLEOTIDE SEQUENCE [LARGE SCALE GENOMIC DNA]</scope>
    <source>
        <strain evidence="6">Intl2013</strain>
        <tissue evidence="6">Whole animal</tissue>
    </source>
</reference>
<protein>
    <recommendedName>
        <fullName evidence="5">Peptidase S1 domain-containing protein</fullName>
    </recommendedName>
</protein>